<evidence type="ECO:0000313" key="3">
    <source>
        <dbReference type="Proteomes" id="UP000826195"/>
    </source>
</evidence>
<accession>A0AAV7J8Z2</accession>
<reference evidence="2 3" key="1">
    <citation type="journal article" date="2021" name="J. Hered.">
        <title>A chromosome-level genome assembly of the parasitoid wasp, Cotesia glomerata (Hymenoptera: Braconidae).</title>
        <authorList>
            <person name="Pinto B.J."/>
            <person name="Weis J.J."/>
            <person name="Gamble T."/>
            <person name="Ode P.J."/>
            <person name="Paul R."/>
            <person name="Zaspel J.M."/>
        </authorList>
    </citation>
    <scope>NUCLEOTIDE SEQUENCE [LARGE SCALE GENOMIC DNA]</scope>
    <source>
        <strain evidence="2">CgM1</strain>
    </source>
</reference>
<evidence type="ECO:0000256" key="1">
    <source>
        <dbReference type="SAM" id="MobiDB-lite"/>
    </source>
</evidence>
<proteinExistence type="predicted"/>
<keyword evidence="3" id="KW-1185">Reference proteome</keyword>
<sequence length="116" mass="13440">MSFSIVKRRKSMSHVEAFLTFFTIEVEYSSAQCYTYPNTNQYECTELEDCTGEACSTPFHPPSAHFLPVTPLFLVFSSVQRRRKRNEGSRQERAKRLGHTQPGIWYPDPQCSQRPS</sequence>
<evidence type="ECO:0000313" key="2">
    <source>
        <dbReference type="EMBL" id="KAH0568727.1"/>
    </source>
</evidence>
<gene>
    <name evidence="2" type="ORF">KQX54_021417</name>
</gene>
<protein>
    <submittedName>
        <fullName evidence="2">Uncharacterized protein</fullName>
    </submittedName>
</protein>
<name>A0AAV7J8Z2_COTGL</name>
<dbReference type="Proteomes" id="UP000826195">
    <property type="component" value="Unassembled WGS sequence"/>
</dbReference>
<dbReference type="EMBL" id="JAHXZJ010000001">
    <property type="protein sequence ID" value="KAH0568727.1"/>
    <property type="molecule type" value="Genomic_DNA"/>
</dbReference>
<organism evidence="2 3">
    <name type="scientific">Cotesia glomerata</name>
    <name type="common">Lepidopteran parasitic wasp</name>
    <name type="synonym">Apanteles glomeratus</name>
    <dbReference type="NCBI Taxonomy" id="32391"/>
    <lineage>
        <taxon>Eukaryota</taxon>
        <taxon>Metazoa</taxon>
        <taxon>Ecdysozoa</taxon>
        <taxon>Arthropoda</taxon>
        <taxon>Hexapoda</taxon>
        <taxon>Insecta</taxon>
        <taxon>Pterygota</taxon>
        <taxon>Neoptera</taxon>
        <taxon>Endopterygota</taxon>
        <taxon>Hymenoptera</taxon>
        <taxon>Apocrita</taxon>
        <taxon>Ichneumonoidea</taxon>
        <taxon>Braconidae</taxon>
        <taxon>Microgastrinae</taxon>
        <taxon>Cotesia</taxon>
    </lineage>
</organism>
<feature type="region of interest" description="Disordered" evidence="1">
    <location>
        <begin position="82"/>
        <end position="116"/>
    </location>
</feature>
<dbReference type="AlphaFoldDB" id="A0AAV7J8Z2"/>
<comment type="caution">
    <text evidence="2">The sequence shown here is derived from an EMBL/GenBank/DDBJ whole genome shotgun (WGS) entry which is preliminary data.</text>
</comment>
<feature type="compositionally biased region" description="Basic and acidic residues" evidence="1">
    <location>
        <begin position="86"/>
        <end position="95"/>
    </location>
</feature>